<reference evidence="3 4" key="1">
    <citation type="submission" date="2019-06" db="EMBL/GenBank/DDBJ databases">
        <title>Streptomyces sporangiiformans sp. nov., a novel actinomycete isolated from soil in Mount Song.</title>
        <authorList>
            <person name="Han L."/>
        </authorList>
    </citation>
    <scope>NUCLEOTIDE SEQUENCE [LARGE SCALE GENOMIC DNA]</scope>
    <source>
        <strain evidence="3 4">NEAU-SSA 1</strain>
    </source>
</reference>
<feature type="compositionally biased region" description="Basic and acidic residues" evidence="1">
    <location>
        <begin position="93"/>
        <end position="102"/>
    </location>
</feature>
<evidence type="ECO:0000256" key="1">
    <source>
        <dbReference type="SAM" id="MobiDB-lite"/>
    </source>
</evidence>
<feature type="transmembrane region" description="Helical" evidence="2">
    <location>
        <begin position="330"/>
        <end position="348"/>
    </location>
</feature>
<keyword evidence="4" id="KW-1185">Reference proteome</keyword>
<keyword evidence="2" id="KW-0812">Transmembrane</keyword>
<feature type="region of interest" description="Disordered" evidence="1">
    <location>
        <begin position="68"/>
        <end position="240"/>
    </location>
</feature>
<feature type="compositionally biased region" description="Pro residues" evidence="1">
    <location>
        <begin position="122"/>
        <end position="132"/>
    </location>
</feature>
<keyword evidence="2" id="KW-1133">Transmembrane helix</keyword>
<proteinExistence type="predicted"/>
<feature type="transmembrane region" description="Helical" evidence="2">
    <location>
        <begin position="249"/>
        <end position="277"/>
    </location>
</feature>
<gene>
    <name evidence="3" type="ORF">FGD71_041670</name>
</gene>
<keyword evidence="2" id="KW-0472">Membrane</keyword>
<sequence>MGIESDKLVFDYLSQVGDLAQSRQLPSATRMRLVTELRGEIDRRRAKATVDSPASVRRILARLGSPEDVVSAAHTDADGGTGETSAAAVPSQRMKEPEEPPKRLRRVVPRPRPAEPETSDVPPFPDDAPSPPHLAGIDELGSGRPDWWRVDSGPFGPSDSSPLGTTDSVPGFVGGVEIPELLKPPPGDKHEPGPAKPTPLAKAEPEELVEEPADGAGAAASGTTKKKPRRLVPAIRPRPRAGGGRPNPLLLLAAALLVAGAFIGNVVPMGLGWLIAYLSRRLTPAESKWAVLVVPGLVAAAGITWLWGRTEGRWGEPIAQGHMSDAIAETWPWVLKGAAVASALYLVWRSQRGRS</sequence>
<dbReference type="Proteomes" id="UP000317378">
    <property type="component" value="Unassembled WGS sequence"/>
</dbReference>
<dbReference type="OrthoDB" id="4350222at2"/>
<accession>A0A505CY27</accession>
<dbReference type="RefSeq" id="WP_119105778.1">
    <property type="nucleotide sequence ID" value="NZ_QXMJ01000330.1"/>
</dbReference>
<feature type="compositionally biased region" description="Low complexity" evidence="1">
    <location>
        <begin position="151"/>
        <end position="162"/>
    </location>
</feature>
<evidence type="ECO:0000313" key="4">
    <source>
        <dbReference type="Proteomes" id="UP000317378"/>
    </source>
</evidence>
<evidence type="ECO:0000313" key="3">
    <source>
        <dbReference type="EMBL" id="TPQ16474.1"/>
    </source>
</evidence>
<comment type="caution">
    <text evidence="3">The sequence shown here is derived from an EMBL/GenBank/DDBJ whole genome shotgun (WGS) entry which is preliminary data.</text>
</comment>
<organism evidence="3 4">
    <name type="scientific">Streptomyces sporangiiformans</name>
    <dbReference type="NCBI Taxonomy" id="2315329"/>
    <lineage>
        <taxon>Bacteria</taxon>
        <taxon>Bacillati</taxon>
        <taxon>Actinomycetota</taxon>
        <taxon>Actinomycetes</taxon>
        <taxon>Kitasatosporales</taxon>
        <taxon>Streptomycetaceae</taxon>
        <taxon>Streptomyces</taxon>
    </lineage>
</organism>
<name>A0A505CY27_9ACTN</name>
<feature type="transmembrane region" description="Helical" evidence="2">
    <location>
        <begin position="289"/>
        <end position="307"/>
    </location>
</feature>
<dbReference type="AlphaFoldDB" id="A0A505CY27"/>
<evidence type="ECO:0000256" key="2">
    <source>
        <dbReference type="SAM" id="Phobius"/>
    </source>
</evidence>
<protein>
    <submittedName>
        <fullName evidence="3">Uncharacterized protein</fullName>
    </submittedName>
</protein>
<dbReference type="EMBL" id="VCHX02000330">
    <property type="protein sequence ID" value="TPQ16474.1"/>
    <property type="molecule type" value="Genomic_DNA"/>
</dbReference>